<proteinExistence type="predicted"/>
<feature type="compositionally biased region" description="Polar residues" evidence="1">
    <location>
        <begin position="1"/>
        <end position="13"/>
    </location>
</feature>
<organism evidence="2 3">
    <name type="scientific">Yasminevirus sp. GU-2018</name>
    <dbReference type="NCBI Taxonomy" id="2420051"/>
    <lineage>
        <taxon>Viruses</taxon>
        <taxon>Varidnaviria</taxon>
        <taxon>Bamfordvirae</taxon>
        <taxon>Nucleocytoviricota</taxon>
        <taxon>Megaviricetes</taxon>
        <taxon>Imitervirales</taxon>
        <taxon>Mimiviridae</taxon>
        <taxon>Klosneuvirinae</taxon>
        <taxon>Yasminevirus</taxon>
        <taxon>Yasminevirus saudimassiliense</taxon>
    </lineage>
</organism>
<reference evidence="2 3" key="1">
    <citation type="submission" date="2018-10" db="EMBL/GenBank/DDBJ databases">
        <authorList>
            <consortium name="IHU Genomes"/>
        </authorList>
    </citation>
    <scope>NUCLEOTIDE SEQUENCE [LARGE SCALE GENOMIC DNA]</scope>
    <source>
        <strain evidence="2 3">A1</strain>
    </source>
</reference>
<gene>
    <name evidence="2" type="ORF">YASMINEVIRUS_588</name>
</gene>
<keyword evidence="3" id="KW-1185">Reference proteome</keyword>
<feature type="region of interest" description="Disordered" evidence="1">
    <location>
        <begin position="1"/>
        <end position="23"/>
    </location>
</feature>
<sequence length="87" mass="9654">MSSQHTSQQTLQKAPNEKKSPLKVGDRVVVKMLCSEPIPGTVIGSWSGSLEEASSGRYGLDKWNVAYDEGYNVQGTTWVYKCDIKKM</sequence>
<name>A0A5K0U8L0_9VIRU</name>
<comment type="caution">
    <text evidence="2">The sequence shown here is derived from an EMBL/GenBank/DDBJ whole genome shotgun (WGS) entry which is preliminary data.</text>
</comment>
<dbReference type="Proteomes" id="UP000594342">
    <property type="component" value="Unassembled WGS sequence"/>
</dbReference>
<evidence type="ECO:0000313" key="3">
    <source>
        <dbReference type="Proteomes" id="UP000594342"/>
    </source>
</evidence>
<dbReference type="EMBL" id="UPSH01000001">
    <property type="protein sequence ID" value="VBB18125.1"/>
    <property type="molecule type" value="Genomic_DNA"/>
</dbReference>
<accession>A0A5K0U8L0</accession>
<protein>
    <submittedName>
        <fullName evidence="2">Uncharacterized protein</fullName>
    </submittedName>
</protein>
<evidence type="ECO:0000313" key="2">
    <source>
        <dbReference type="EMBL" id="VBB18125.1"/>
    </source>
</evidence>
<evidence type="ECO:0000256" key="1">
    <source>
        <dbReference type="SAM" id="MobiDB-lite"/>
    </source>
</evidence>